<dbReference type="PANTHER" id="PTHR31901">
    <property type="entry name" value="GH3 DOMAIN-CONTAINING PROTEIN"/>
    <property type="match status" value="1"/>
</dbReference>
<evidence type="ECO:0000313" key="3">
    <source>
        <dbReference type="EMBL" id="SEP78039.1"/>
    </source>
</evidence>
<reference evidence="3 4" key="1">
    <citation type="submission" date="2016-10" db="EMBL/GenBank/DDBJ databases">
        <authorList>
            <person name="de Groot N.N."/>
        </authorList>
    </citation>
    <scope>NUCLEOTIDE SEQUENCE [LARGE SCALE GENOMIC DNA]</scope>
    <source>
        <strain evidence="3 4">A52C2</strain>
    </source>
</reference>
<evidence type="ECO:0000313" key="4">
    <source>
        <dbReference type="Proteomes" id="UP000199647"/>
    </source>
</evidence>
<dbReference type="PANTHER" id="PTHR31901:SF9">
    <property type="entry name" value="GH3 DOMAIN-CONTAINING PROTEIN"/>
    <property type="match status" value="1"/>
</dbReference>
<dbReference type="STRING" id="1855383.SAMN05216548_101473"/>
<evidence type="ECO:0000259" key="2">
    <source>
        <dbReference type="Pfam" id="PF23572"/>
    </source>
</evidence>
<feature type="domain" description="GH3 C-terminal" evidence="2">
    <location>
        <begin position="381"/>
        <end position="494"/>
    </location>
</feature>
<protein>
    <submittedName>
        <fullName evidence="3">GH3 auxin-responsive promoter</fullName>
    </submittedName>
</protein>
<dbReference type="Proteomes" id="UP000199647">
    <property type="component" value="Unassembled WGS sequence"/>
</dbReference>
<dbReference type="AlphaFoldDB" id="A0A1H9AMZ7"/>
<proteinExistence type="predicted"/>
<organism evidence="3 4">
    <name type="scientific">Faunimonas pinastri</name>
    <dbReference type="NCBI Taxonomy" id="1855383"/>
    <lineage>
        <taxon>Bacteria</taxon>
        <taxon>Pseudomonadati</taxon>
        <taxon>Pseudomonadota</taxon>
        <taxon>Alphaproteobacteria</taxon>
        <taxon>Hyphomicrobiales</taxon>
        <taxon>Afifellaceae</taxon>
        <taxon>Faunimonas</taxon>
    </lineage>
</organism>
<accession>A0A1H9AMZ7</accession>
<dbReference type="InterPro" id="IPR055377">
    <property type="entry name" value="GH3_M"/>
</dbReference>
<dbReference type="Pfam" id="PF23571">
    <property type="entry name" value="GH3_M"/>
    <property type="match status" value="1"/>
</dbReference>
<dbReference type="Pfam" id="PF03321">
    <property type="entry name" value="GH3"/>
    <property type="match status" value="1"/>
</dbReference>
<name>A0A1H9AMZ7_9HYPH</name>
<sequence length="513" mass="56454">MFDATPLLRLYARRRLARLAAQDPAATQGAELLKLLRRAAGTRFGQAHGFGAIRNVAEYQSRVPLRSYDAFWEEWWKPAFPVLRDVTWPGLIPYFAASSGTSTGATKYIPVTAEMSASNRRAAFDLLVFHLANRPESRVFGGQSFLLGGSTAFRQLASGVEAGDLSGIAAVSVPRWARSRLFPPAELALLSDWDRKVDEIGRASLLQDIRNVSGTPSWMLLFFEKLRDLCADRSSRLVDYYPNLELVTHGGVGYEPYRARFDEWLEGSHAETREVYPASEGFIAMADRGSGEGLRMELDNGLFYEFIPVDELGRTNPTRHWIGNAEPGVNYALALSSNAGLFSYLVGDTVRLIERSPARLMVTGRTSYSLSAFGEHLIGSEIDTGITEAAENIGADVADYSVGAVYPQAGSPRGGHVFVVEFGRPLREGETERFAAVLDETLARLNLDYADHRRDDFGMMPPRILLASKGTFAAWMAKRGKLGGQNKVPRVIGNDALLADLIAFVQTFPEQGS</sequence>
<dbReference type="OrthoDB" id="5678283at2"/>
<dbReference type="InterPro" id="IPR004993">
    <property type="entry name" value="GH3"/>
</dbReference>
<evidence type="ECO:0000259" key="1">
    <source>
        <dbReference type="Pfam" id="PF23571"/>
    </source>
</evidence>
<keyword evidence="4" id="KW-1185">Reference proteome</keyword>
<dbReference type="RefSeq" id="WP_092494952.1">
    <property type="nucleotide sequence ID" value="NZ_FOFG01000001.1"/>
</dbReference>
<dbReference type="Pfam" id="PF23572">
    <property type="entry name" value="GH3_C"/>
    <property type="match status" value="1"/>
</dbReference>
<feature type="domain" description="GH3 middle" evidence="1">
    <location>
        <begin position="298"/>
        <end position="357"/>
    </location>
</feature>
<dbReference type="InterPro" id="IPR055378">
    <property type="entry name" value="GH3_C"/>
</dbReference>
<dbReference type="EMBL" id="FOFG01000001">
    <property type="protein sequence ID" value="SEP78039.1"/>
    <property type="molecule type" value="Genomic_DNA"/>
</dbReference>
<gene>
    <name evidence="3" type="ORF">SAMN05216548_101473</name>
</gene>
<dbReference type="GO" id="GO:0005737">
    <property type="term" value="C:cytoplasm"/>
    <property type="evidence" value="ECO:0007669"/>
    <property type="project" value="TreeGrafter"/>
</dbReference>
<dbReference type="GO" id="GO:0016881">
    <property type="term" value="F:acid-amino acid ligase activity"/>
    <property type="evidence" value="ECO:0007669"/>
    <property type="project" value="TreeGrafter"/>
</dbReference>